<dbReference type="Pfam" id="PF03428">
    <property type="entry name" value="RP-C"/>
    <property type="match status" value="1"/>
</dbReference>
<evidence type="ECO:0000256" key="1">
    <source>
        <dbReference type="SAM" id="MobiDB-lite"/>
    </source>
</evidence>
<feature type="region of interest" description="Disordered" evidence="1">
    <location>
        <begin position="263"/>
        <end position="286"/>
    </location>
</feature>
<dbReference type="OrthoDB" id="7488837at2"/>
<feature type="domain" description="Plasmid replication protein C C-terminal" evidence="3">
    <location>
        <begin position="368"/>
        <end position="461"/>
    </location>
</feature>
<protein>
    <submittedName>
        <fullName evidence="4">Replication protein C-like</fullName>
    </submittedName>
</protein>
<name>A0A2V3UES8_9HYPH</name>
<dbReference type="NCBIfam" id="NF010396">
    <property type="entry name" value="PRK13824.1"/>
    <property type="match status" value="1"/>
</dbReference>
<reference evidence="4 5" key="1">
    <citation type="submission" date="2018-05" db="EMBL/GenBank/DDBJ databases">
        <title>Genomic Encyclopedia of Type Strains, Phase IV (KMG-IV): sequencing the most valuable type-strain genomes for metagenomic binning, comparative biology and taxonomic classification.</title>
        <authorList>
            <person name="Goeker M."/>
        </authorList>
    </citation>
    <scope>NUCLEOTIDE SEQUENCE [LARGE SCALE GENOMIC DNA]</scope>
    <source>
        <strain evidence="4 5">DSM 6462</strain>
    </source>
</reference>
<dbReference type="GO" id="GO:0006355">
    <property type="term" value="P:regulation of DNA-templated transcription"/>
    <property type="evidence" value="ECO:0007669"/>
    <property type="project" value="UniProtKB-ARBA"/>
</dbReference>
<feature type="domain" description="Plasmid replication protein C N-terminal" evidence="2">
    <location>
        <begin position="13"/>
        <end position="184"/>
    </location>
</feature>
<evidence type="ECO:0000313" key="4">
    <source>
        <dbReference type="EMBL" id="PXW63560.1"/>
    </source>
</evidence>
<dbReference type="InterPro" id="IPR005090">
    <property type="entry name" value="RepC_N"/>
</dbReference>
<feature type="region of interest" description="Disordered" evidence="1">
    <location>
        <begin position="300"/>
        <end position="336"/>
    </location>
</feature>
<dbReference type="InterPro" id="IPR036390">
    <property type="entry name" value="WH_DNA-bd_sf"/>
</dbReference>
<dbReference type="InterPro" id="IPR021760">
    <property type="entry name" value="RepC_C"/>
</dbReference>
<evidence type="ECO:0000313" key="5">
    <source>
        <dbReference type="Proteomes" id="UP000248021"/>
    </source>
</evidence>
<evidence type="ECO:0000259" key="2">
    <source>
        <dbReference type="Pfam" id="PF03428"/>
    </source>
</evidence>
<dbReference type="Proteomes" id="UP000248021">
    <property type="component" value="Unassembled WGS sequence"/>
</dbReference>
<proteinExistence type="predicted"/>
<dbReference type="EMBL" id="QJJK01000002">
    <property type="protein sequence ID" value="PXW63560.1"/>
    <property type="molecule type" value="Genomic_DNA"/>
</dbReference>
<keyword evidence="5" id="KW-1185">Reference proteome</keyword>
<dbReference type="NCBIfam" id="NF040974">
    <property type="entry name" value="RepABC_RepC"/>
    <property type="match status" value="1"/>
</dbReference>
<dbReference type="CDD" id="cd00090">
    <property type="entry name" value="HTH_ARSR"/>
    <property type="match status" value="1"/>
</dbReference>
<evidence type="ECO:0000259" key="3">
    <source>
        <dbReference type="Pfam" id="PF11800"/>
    </source>
</evidence>
<organism evidence="4 5">
    <name type="scientific">Chelatococcus asaccharovorans</name>
    <dbReference type="NCBI Taxonomy" id="28210"/>
    <lineage>
        <taxon>Bacteria</taxon>
        <taxon>Pseudomonadati</taxon>
        <taxon>Pseudomonadota</taxon>
        <taxon>Alphaproteobacteria</taxon>
        <taxon>Hyphomicrobiales</taxon>
        <taxon>Chelatococcaceae</taxon>
        <taxon>Chelatococcus</taxon>
    </lineage>
</organism>
<comment type="caution">
    <text evidence="4">The sequence shown here is derived from an EMBL/GenBank/DDBJ whole genome shotgun (WGS) entry which is preliminary data.</text>
</comment>
<dbReference type="SUPFAM" id="SSF46785">
    <property type="entry name" value="Winged helix' DNA-binding domain"/>
    <property type="match status" value="1"/>
</dbReference>
<dbReference type="Pfam" id="PF11800">
    <property type="entry name" value="RP-C_C"/>
    <property type="match status" value="1"/>
</dbReference>
<gene>
    <name evidence="4" type="ORF">C7450_102476</name>
</gene>
<dbReference type="RefSeq" id="WP_110373687.1">
    <property type="nucleotide sequence ID" value="NZ_JAHBRY010000002.1"/>
</dbReference>
<accession>A0A2V3UES8</accession>
<dbReference type="InterPro" id="IPR047611">
    <property type="entry name" value="RepABC_RepC"/>
</dbReference>
<sequence>MSTHVSTTPFGRRTLTYAQLNGQATARSRNPDIAVHKWAVFRDICAARPRLHVSERALAVLDALLSFHPETALTGNDLVVFPSNQQLSLRAHGMAPATLRRHLAVLVEAGLIARRDSPNGKRYARKDARGGIEVAYGFDLSPLVVRAPQFAAWADEIRGEARATKQLRERITLTRRDIAKMIAHGQEQGIPLPSSQAPACDWNAVHALFRCILTRIPRTATSQTLKPLADELGTLAHELAIILEEHAQSACLSANESHFERHKQNSESDFYSESETASEKKPCHTSPPLVAVSATCSREMPSRGSINHRQHSDPLPSQAFHRPKAPPAACQLDRKTSAQSRTLLDTGMSLFRVGHAAETRYSPSFIKGLCRELSRYSRHDITSWGDLFDAVALVRPFLGISPSAWDSARSAMGEIDAAIVVACILERSDVIANPGGYLRNLAARATIGAFSVGPMLAALIKGQNSPIAPSNPIKSETRAKHQNFFRKDDYTECANIV</sequence>
<dbReference type="InterPro" id="IPR011991">
    <property type="entry name" value="ArsR-like_HTH"/>
</dbReference>
<dbReference type="AlphaFoldDB" id="A0A2V3UES8"/>